<proteinExistence type="predicted"/>
<dbReference type="OrthoDB" id="2758671at2759"/>
<dbReference type="eggNOG" id="ENOG502SUXU">
    <property type="taxonomic scope" value="Eukaryota"/>
</dbReference>
<evidence type="ECO:0000256" key="1">
    <source>
        <dbReference type="SAM" id="MobiDB-lite"/>
    </source>
</evidence>
<dbReference type="AlphaFoldDB" id="S8FIM9"/>
<dbReference type="EMBL" id="KE504167">
    <property type="protein sequence ID" value="EPS98229.1"/>
    <property type="molecule type" value="Genomic_DNA"/>
</dbReference>
<gene>
    <name evidence="2" type="ORF">FOMPIDRAFT_91497</name>
</gene>
<dbReference type="InParanoid" id="S8FIM9"/>
<feature type="region of interest" description="Disordered" evidence="1">
    <location>
        <begin position="1"/>
        <end position="34"/>
    </location>
</feature>
<organism evidence="2 3">
    <name type="scientific">Fomitopsis schrenkii</name>
    <name type="common">Brown rot fungus</name>
    <dbReference type="NCBI Taxonomy" id="2126942"/>
    <lineage>
        <taxon>Eukaryota</taxon>
        <taxon>Fungi</taxon>
        <taxon>Dikarya</taxon>
        <taxon>Basidiomycota</taxon>
        <taxon>Agaricomycotina</taxon>
        <taxon>Agaricomycetes</taxon>
        <taxon>Polyporales</taxon>
        <taxon>Fomitopsis</taxon>
    </lineage>
</organism>
<dbReference type="STRING" id="743788.S8FIM9"/>
<accession>S8FIM9</accession>
<reference evidence="2 3" key="1">
    <citation type="journal article" date="2012" name="Science">
        <title>The Paleozoic origin of enzymatic lignin decomposition reconstructed from 31 fungal genomes.</title>
        <authorList>
            <person name="Floudas D."/>
            <person name="Binder M."/>
            <person name="Riley R."/>
            <person name="Barry K."/>
            <person name="Blanchette R.A."/>
            <person name="Henrissat B."/>
            <person name="Martinez A.T."/>
            <person name="Otillar R."/>
            <person name="Spatafora J.W."/>
            <person name="Yadav J.S."/>
            <person name="Aerts A."/>
            <person name="Benoit I."/>
            <person name="Boyd A."/>
            <person name="Carlson A."/>
            <person name="Copeland A."/>
            <person name="Coutinho P.M."/>
            <person name="de Vries R.P."/>
            <person name="Ferreira P."/>
            <person name="Findley K."/>
            <person name="Foster B."/>
            <person name="Gaskell J."/>
            <person name="Glotzer D."/>
            <person name="Gorecki P."/>
            <person name="Heitman J."/>
            <person name="Hesse C."/>
            <person name="Hori C."/>
            <person name="Igarashi K."/>
            <person name="Jurgens J.A."/>
            <person name="Kallen N."/>
            <person name="Kersten P."/>
            <person name="Kohler A."/>
            <person name="Kuees U."/>
            <person name="Kumar T.K.A."/>
            <person name="Kuo A."/>
            <person name="LaButti K."/>
            <person name="Larrondo L.F."/>
            <person name="Lindquist E."/>
            <person name="Ling A."/>
            <person name="Lombard V."/>
            <person name="Lucas S."/>
            <person name="Lundell T."/>
            <person name="Martin R."/>
            <person name="McLaughlin D.J."/>
            <person name="Morgenstern I."/>
            <person name="Morin E."/>
            <person name="Murat C."/>
            <person name="Nagy L.G."/>
            <person name="Nolan M."/>
            <person name="Ohm R.A."/>
            <person name="Patyshakuliyeva A."/>
            <person name="Rokas A."/>
            <person name="Ruiz-Duenas F.J."/>
            <person name="Sabat G."/>
            <person name="Salamov A."/>
            <person name="Samejima M."/>
            <person name="Schmutz J."/>
            <person name="Slot J.C."/>
            <person name="St John F."/>
            <person name="Stenlid J."/>
            <person name="Sun H."/>
            <person name="Sun S."/>
            <person name="Syed K."/>
            <person name="Tsang A."/>
            <person name="Wiebenga A."/>
            <person name="Young D."/>
            <person name="Pisabarro A."/>
            <person name="Eastwood D.C."/>
            <person name="Martin F."/>
            <person name="Cullen D."/>
            <person name="Grigoriev I.V."/>
            <person name="Hibbett D.S."/>
        </authorList>
    </citation>
    <scope>NUCLEOTIDE SEQUENCE</scope>
    <source>
        <strain evidence="3">FP-58527</strain>
    </source>
</reference>
<feature type="region of interest" description="Disordered" evidence="1">
    <location>
        <begin position="597"/>
        <end position="649"/>
    </location>
</feature>
<evidence type="ECO:0000313" key="2">
    <source>
        <dbReference type="EMBL" id="EPS98229.1"/>
    </source>
</evidence>
<sequence length="649" mass="69175">MAPRVPQQGRPLSGIEDFTNALDGVSSDAEGTGDEDVEVAADRPVGPPSLLVPPEPCRIRIPKPGSSAQEYHVAVMHYQVENGTLRELIAKLFAENDSLREWLSGVAVHTDRVSVSSARNNALGWTNEWNNFTRQYLFMVAPWLPNAAFGVAARPSIDPKSSMRYENEGTKRAAEAAELYDLIPRKYHPVISRVDSGFASVFRKKLQGARSNLLATLITHAGRIFDMPSAIFVRSASSLREEDPIIQRLIRDSEGNYGTFARVLFPIEEDQIEIKHIFLSMYLVTILQLMLFGPQSLGVSASSTMMGQAPVGKKWGIKCLTPGLLALAGLFLVYILSADTALQHNKLGDKTSIDYAALFDTLKRIYICLSPERRRKVDDYFAQHLFHITPAAAPPSQAGPSLSIEDGLLAINEPSVVLDDEPGFASDVPSVDGDSEPRSEYDYPVSLAGSARTASSASLPSASQALARQHTAYRPPSVPPPVVVPVIVPAPAIIPAIMPAPVPVPAPAPVPVPTIMPAPAPAAIMPTPSPAIMPASAAIIPPLPPAIVPVPTAASKSRKKGKAIVVSGVDSLSSAVSELAIEAYAPSPVTFTMEDAESGASTGAVRRGRSAAKGKAKEVVATPVVAPIAGDTPLPVAPPPPKRKRRQQP</sequence>
<keyword evidence="3" id="KW-1185">Reference proteome</keyword>
<evidence type="ECO:0000313" key="3">
    <source>
        <dbReference type="Proteomes" id="UP000015241"/>
    </source>
</evidence>
<feature type="region of interest" description="Disordered" evidence="1">
    <location>
        <begin position="420"/>
        <end position="442"/>
    </location>
</feature>
<dbReference type="Proteomes" id="UP000015241">
    <property type="component" value="Unassembled WGS sequence"/>
</dbReference>
<name>S8FIM9_FOMSC</name>
<dbReference type="HOGENOM" id="CLU_422129_0_0_1"/>
<protein>
    <submittedName>
        <fullName evidence="2">Uncharacterized protein</fullName>
    </submittedName>
</protein>